<reference evidence="2 3" key="1">
    <citation type="journal article" date="2010" name="Nature">
        <title>Genome sequencing and analysis of the model grass Brachypodium distachyon.</title>
        <authorList>
            <consortium name="International Brachypodium Initiative"/>
        </authorList>
    </citation>
    <scope>NUCLEOTIDE SEQUENCE [LARGE SCALE GENOMIC DNA]</scope>
    <source>
        <strain evidence="2 3">Bd21</strain>
    </source>
</reference>
<proteinExistence type="predicted"/>
<feature type="compositionally biased region" description="Basic residues" evidence="1">
    <location>
        <begin position="135"/>
        <end position="149"/>
    </location>
</feature>
<dbReference type="EMBL" id="CM000883">
    <property type="protein sequence ID" value="PNT64793.1"/>
    <property type="molecule type" value="Genomic_DNA"/>
</dbReference>
<feature type="region of interest" description="Disordered" evidence="1">
    <location>
        <begin position="99"/>
        <end position="149"/>
    </location>
</feature>
<keyword evidence="4" id="KW-1185">Reference proteome</keyword>
<evidence type="ECO:0000256" key="1">
    <source>
        <dbReference type="SAM" id="MobiDB-lite"/>
    </source>
</evidence>
<evidence type="ECO:0000313" key="3">
    <source>
        <dbReference type="EnsemblPlants" id="PNT64793"/>
    </source>
</evidence>
<protein>
    <submittedName>
        <fullName evidence="2 3">Uncharacterized protein</fullName>
    </submittedName>
</protein>
<gene>
    <name evidence="2" type="ORF">BRADI_4g33131v3</name>
</gene>
<dbReference type="InParanoid" id="A0A2K2CS12"/>
<dbReference type="EnsemblPlants" id="PNT64793">
    <property type="protein sequence ID" value="PNT64793"/>
    <property type="gene ID" value="BRADI_4g33131v3"/>
</dbReference>
<evidence type="ECO:0000313" key="4">
    <source>
        <dbReference type="Proteomes" id="UP000008810"/>
    </source>
</evidence>
<organism evidence="2">
    <name type="scientific">Brachypodium distachyon</name>
    <name type="common">Purple false brome</name>
    <name type="synonym">Trachynia distachya</name>
    <dbReference type="NCBI Taxonomy" id="15368"/>
    <lineage>
        <taxon>Eukaryota</taxon>
        <taxon>Viridiplantae</taxon>
        <taxon>Streptophyta</taxon>
        <taxon>Embryophyta</taxon>
        <taxon>Tracheophyta</taxon>
        <taxon>Spermatophyta</taxon>
        <taxon>Magnoliopsida</taxon>
        <taxon>Liliopsida</taxon>
        <taxon>Poales</taxon>
        <taxon>Poaceae</taxon>
        <taxon>BOP clade</taxon>
        <taxon>Pooideae</taxon>
        <taxon>Stipodae</taxon>
        <taxon>Brachypodieae</taxon>
        <taxon>Brachypodium</taxon>
    </lineage>
</organism>
<name>A0A2K2CS12_BRADI</name>
<dbReference type="Proteomes" id="UP000008810">
    <property type="component" value="Chromosome 4"/>
</dbReference>
<reference evidence="3" key="3">
    <citation type="submission" date="2018-08" db="UniProtKB">
        <authorList>
            <consortium name="EnsemblPlants"/>
        </authorList>
    </citation>
    <scope>IDENTIFICATION</scope>
    <source>
        <strain evidence="3">cv. Bd21</strain>
    </source>
</reference>
<accession>A0A2K2CS12</accession>
<feature type="compositionally biased region" description="Polar residues" evidence="1">
    <location>
        <begin position="108"/>
        <end position="117"/>
    </location>
</feature>
<dbReference type="AlphaFoldDB" id="A0A2K2CS12"/>
<reference evidence="2" key="2">
    <citation type="submission" date="2017-06" db="EMBL/GenBank/DDBJ databases">
        <title>WGS assembly of Brachypodium distachyon.</title>
        <authorList>
            <consortium name="The International Brachypodium Initiative"/>
            <person name="Lucas S."/>
            <person name="Harmon-Smith M."/>
            <person name="Lail K."/>
            <person name="Tice H."/>
            <person name="Grimwood J."/>
            <person name="Bruce D."/>
            <person name="Barry K."/>
            <person name="Shu S."/>
            <person name="Lindquist E."/>
            <person name="Wang M."/>
            <person name="Pitluck S."/>
            <person name="Vogel J.P."/>
            <person name="Garvin D.F."/>
            <person name="Mockler T.C."/>
            <person name="Schmutz J."/>
            <person name="Rokhsar D."/>
            <person name="Bevan M.W."/>
        </authorList>
    </citation>
    <scope>NUCLEOTIDE SEQUENCE</scope>
    <source>
        <strain evidence="2">Bd21</strain>
    </source>
</reference>
<dbReference type="Gramene" id="PNT64793">
    <property type="protein sequence ID" value="PNT64793"/>
    <property type="gene ID" value="BRADI_4g33131v3"/>
</dbReference>
<sequence>MLTFLVTITSNRIEGPIRLGNYVQLKCLRCANKKEEEEVFALRLNLTTNGLLTFAATQRNFQMARCCVGLYTTPFLYSLLVLQSPDGFPRNAYKRKRKFCSHAHRRPTSNQDRSSILWSERAQPPTTIESQPGRILRRSNRTRHMHSAG</sequence>
<evidence type="ECO:0000313" key="2">
    <source>
        <dbReference type="EMBL" id="PNT64793.1"/>
    </source>
</evidence>